<proteinExistence type="predicted"/>
<dbReference type="GO" id="GO:0005814">
    <property type="term" value="C:centriole"/>
    <property type="evidence" value="ECO:0007669"/>
    <property type="project" value="TreeGrafter"/>
</dbReference>
<keyword evidence="5" id="KW-0217">Developmental protein</keyword>
<keyword evidence="6" id="KW-0963">Cytoplasm</keyword>
<feature type="compositionally biased region" description="Acidic residues" evidence="12">
    <location>
        <begin position="833"/>
        <end position="844"/>
    </location>
</feature>
<evidence type="ECO:0000256" key="3">
    <source>
        <dbReference type="ARBA" id="ARBA00004496"/>
    </source>
</evidence>
<dbReference type="GO" id="GO:0006611">
    <property type="term" value="P:protein export from nucleus"/>
    <property type="evidence" value="ECO:0007669"/>
    <property type="project" value="TreeGrafter"/>
</dbReference>
<evidence type="ECO:0000313" key="13">
    <source>
        <dbReference type="Ensembl" id="ENSGWIP00000050174.1"/>
    </source>
</evidence>
<dbReference type="AlphaFoldDB" id="A0A8C5HSS3"/>
<feature type="compositionally biased region" description="Polar residues" evidence="12">
    <location>
        <begin position="785"/>
        <end position="794"/>
    </location>
</feature>
<evidence type="ECO:0000256" key="1">
    <source>
        <dbReference type="ARBA" id="ARBA00003936"/>
    </source>
</evidence>
<dbReference type="CTD" id="54535"/>
<evidence type="ECO:0000256" key="11">
    <source>
        <dbReference type="SAM" id="Coils"/>
    </source>
</evidence>
<evidence type="ECO:0000256" key="6">
    <source>
        <dbReference type="ARBA" id="ARBA00022490"/>
    </source>
</evidence>
<gene>
    <name evidence="13" type="primary">cchcr1</name>
</gene>
<dbReference type="OrthoDB" id="193258at2759"/>
<evidence type="ECO:0000256" key="5">
    <source>
        <dbReference type="ARBA" id="ARBA00022473"/>
    </source>
</evidence>
<evidence type="ECO:0000256" key="8">
    <source>
        <dbReference type="ARBA" id="ARBA00023054"/>
    </source>
</evidence>
<dbReference type="Pfam" id="PF07111">
    <property type="entry name" value="HCR"/>
    <property type="match status" value="1"/>
</dbReference>
<keyword evidence="7" id="KW-0221">Differentiation</keyword>
<protein>
    <recommendedName>
        <fullName evidence="4">Coiled-coil alpha-helical rod protein 1</fullName>
    </recommendedName>
    <alternativeName>
        <fullName evidence="10">Alpha-helical coiled-coil rod protein</fullName>
    </alternativeName>
</protein>
<feature type="coiled-coil region" evidence="11">
    <location>
        <begin position="355"/>
        <end position="382"/>
    </location>
</feature>
<evidence type="ECO:0000256" key="4">
    <source>
        <dbReference type="ARBA" id="ARBA00016468"/>
    </source>
</evidence>
<keyword evidence="9" id="KW-0539">Nucleus</keyword>
<dbReference type="GeneID" id="114475731"/>
<dbReference type="Proteomes" id="UP000694680">
    <property type="component" value="Chromosome 14"/>
</dbReference>
<evidence type="ECO:0000256" key="10">
    <source>
        <dbReference type="ARBA" id="ARBA00031932"/>
    </source>
</evidence>
<comment type="subcellular location">
    <subcellularLocation>
        <location evidence="3">Cytoplasm</location>
    </subcellularLocation>
    <subcellularLocation>
        <location evidence="2">Nucleus</location>
    </subcellularLocation>
</comment>
<organism evidence="13 14">
    <name type="scientific">Gouania willdenowi</name>
    <name type="common">Blunt-snouted clingfish</name>
    <name type="synonym">Lepadogaster willdenowi</name>
    <dbReference type="NCBI Taxonomy" id="441366"/>
    <lineage>
        <taxon>Eukaryota</taxon>
        <taxon>Metazoa</taxon>
        <taxon>Chordata</taxon>
        <taxon>Craniata</taxon>
        <taxon>Vertebrata</taxon>
        <taxon>Euteleostomi</taxon>
        <taxon>Actinopterygii</taxon>
        <taxon>Neopterygii</taxon>
        <taxon>Teleostei</taxon>
        <taxon>Neoteleostei</taxon>
        <taxon>Acanthomorphata</taxon>
        <taxon>Ovalentaria</taxon>
        <taxon>Blenniimorphae</taxon>
        <taxon>Blenniiformes</taxon>
        <taxon>Gobiesocoidei</taxon>
        <taxon>Gobiesocidae</taxon>
        <taxon>Gobiesocinae</taxon>
        <taxon>Gouania</taxon>
    </lineage>
</organism>
<comment type="function">
    <text evidence="1">May be a regulator of keratinocyte proliferation or differentiation.</text>
</comment>
<evidence type="ECO:0000256" key="7">
    <source>
        <dbReference type="ARBA" id="ARBA00022782"/>
    </source>
</evidence>
<feature type="coiled-coil region" evidence="11">
    <location>
        <begin position="133"/>
        <end position="309"/>
    </location>
</feature>
<evidence type="ECO:0000313" key="14">
    <source>
        <dbReference type="Proteomes" id="UP000694680"/>
    </source>
</evidence>
<reference evidence="13" key="3">
    <citation type="submission" date="2025-09" db="UniProtKB">
        <authorList>
            <consortium name="Ensembl"/>
        </authorList>
    </citation>
    <scope>IDENTIFICATION</scope>
</reference>
<evidence type="ECO:0000256" key="2">
    <source>
        <dbReference type="ARBA" id="ARBA00004123"/>
    </source>
</evidence>
<feature type="coiled-coil region" evidence="11">
    <location>
        <begin position="440"/>
        <end position="505"/>
    </location>
</feature>
<dbReference type="PANTHER" id="PTHR46822:SF1">
    <property type="entry name" value="COILED-COIL ALPHA-HELICAL ROD PROTEIN 1"/>
    <property type="match status" value="1"/>
</dbReference>
<dbReference type="RefSeq" id="XP_028322596.1">
    <property type="nucleotide sequence ID" value="XM_028466795.1"/>
</dbReference>
<feature type="region of interest" description="Disordered" evidence="12">
    <location>
        <begin position="783"/>
        <end position="805"/>
    </location>
</feature>
<name>A0A8C5HSS3_GOUWI</name>
<dbReference type="Ensembl" id="ENSGWIT00000054200.1">
    <property type="protein sequence ID" value="ENSGWIP00000050174.1"/>
    <property type="gene ID" value="ENSGWIG00000024420.1"/>
</dbReference>
<dbReference type="PANTHER" id="PTHR46822">
    <property type="entry name" value="COILED-COIL ALPHA-HELICAL ROD PROTEIN 1"/>
    <property type="match status" value="1"/>
</dbReference>
<reference evidence="13" key="1">
    <citation type="submission" date="2020-06" db="EMBL/GenBank/DDBJ databases">
        <authorList>
            <consortium name="Wellcome Sanger Institute Data Sharing"/>
        </authorList>
    </citation>
    <scope>NUCLEOTIDE SEQUENCE [LARGE SCALE GENOMIC DNA]</scope>
</reference>
<dbReference type="RefSeq" id="XP_028322598.1">
    <property type="nucleotide sequence ID" value="XM_028466797.1"/>
</dbReference>
<feature type="coiled-coil region" evidence="11">
    <location>
        <begin position="644"/>
        <end position="746"/>
    </location>
</feature>
<dbReference type="GO" id="GO:0005634">
    <property type="term" value="C:nucleus"/>
    <property type="evidence" value="ECO:0007669"/>
    <property type="project" value="UniProtKB-SubCell"/>
</dbReference>
<evidence type="ECO:0000256" key="12">
    <source>
        <dbReference type="SAM" id="MobiDB-lite"/>
    </source>
</evidence>
<reference evidence="13" key="2">
    <citation type="submission" date="2025-08" db="UniProtKB">
        <authorList>
            <consortium name="Ensembl"/>
        </authorList>
    </citation>
    <scope>IDENTIFICATION</scope>
</reference>
<dbReference type="GO" id="GO:0030154">
    <property type="term" value="P:cell differentiation"/>
    <property type="evidence" value="ECO:0007669"/>
    <property type="project" value="UniProtKB-KW"/>
</dbReference>
<dbReference type="InterPro" id="IPR009800">
    <property type="entry name" value="HCR"/>
</dbReference>
<keyword evidence="14" id="KW-1185">Reference proteome</keyword>
<accession>A0A8C5HSS3</accession>
<keyword evidence="8 11" id="KW-0175">Coiled coil</keyword>
<feature type="region of interest" description="Disordered" evidence="12">
    <location>
        <begin position="829"/>
        <end position="857"/>
    </location>
</feature>
<sequence>MERLNLRKEKLISPMDFTSPAITRSIQEDLVPPSHFASSLQSCGENRQSVHYPATLSSISWVIPGATSVSSGNITSNSRHAISQAQKEICELKQENQRLTRLQKGEQPLHLWMRPTEKAEQWSRWESEKWLEAEKSKAEVERLKGQVEALKETAESYRKEVGDKDMNLNRNLCELKAARDELSNTKTELTQIREERALSSALTEEIRSQLQRLKADSDDEIAKLKRDIERSKKESQEITLKVEREKFQAEQEALKLSQQLEDMQKKQEVELQQLNASHCAELDAARRTNAELESRLQSVTSEVLQLRSSMMEASAEKDGLKEHLSQMGQAFQTQSETLQSLRNYIGQFTPEKGEKEQLNEAIEKLKKEKVSLQTTAELLTVRLNSVNEILALQEEKLNMKQASTYLLNKNGCEAVHMLQLWREKVFKLCVQLRTKDIELRREKEELLSTVRSKEQQLEQEHQRAAVLQHSLQDKTAELDLERVEKEALKEDLAKFQEKNVQMKLQSRSTEAEVKTLVEQVYRFSHSFESKVAELDAAKARLNTFTQRLTFAQRRVETIQGLLLRRAALQKVERVCKRAEQAADTSRLSDLQTEHKLVCEERDRLTQELKRTPELIEKALTDLKLQYESKAKLHQQELEQSWMKLQQAVAVRQEAEQSLQQTRAQLEESEVSLEKLRCELLSQQQHSEQALQDRVSEIEERCAEKLREMEVQVDMARRGHTKAVVTLRQFEREAARKRDAMTELQSVERMSFKKKDLKTLPKEAGRDANLTLVTDVDGSRIKDLTRPSTTVQPISGPSRIDQLKPADRSVSADERLLCVLEELQALSVAVVNTSEEEEEEEDEEGNGGSVGATASLRS</sequence>
<evidence type="ECO:0000256" key="9">
    <source>
        <dbReference type="ARBA" id="ARBA00023242"/>
    </source>
</evidence>
<dbReference type="GO" id="GO:0005737">
    <property type="term" value="C:cytoplasm"/>
    <property type="evidence" value="ECO:0007669"/>
    <property type="project" value="UniProtKB-SubCell"/>
</dbReference>